<dbReference type="SUPFAM" id="SSF55920">
    <property type="entry name" value="Creatinase/aminopeptidase"/>
    <property type="match status" value="1"/>
</dbReference>
<evidence type="ECO:0000313" key="7">
    <source>
        <dbReference type="EMBL" id="GMT01864.1"/>
    </source>
</evidence>
<evidence type="ECO:0000256" key="3">
    <source>
        <dbReference type="ARBA" id="ARBA00022723"/>
    </source>
</evidence>
<dbReference type="InterPro" id="IPR001714">
    <property type="entry name" value="Pept_M24_MAP"/>
</dbReference>
<comment type="caution">
    <text evidence="7">The sequence shown here is derived from an EMBL/GenBank/DDBJ whole genome shotgun (WGS) entry which is preliminary data.</text>
</comment>
<dbReference type="InterPro" id="IPR000994">
    <property type="entry name" value="Pept_M24"/>
</dbReference>
<dbReference type="Proteomes" id="UP001432027">
    <property type="component" value="Unassembled WGS sequence"/>
</dbReference>
<dbReference type="AlphaFoldDB" id="A0AAV5U4U0"/>
<dbReference type="GO" id="GO:0006508">
    <property type="term" value="P:proteolysis"/>
    <property type="evidence" value="ECO:0007669"/>
    <property type="project" value="TreeGrafter"/>
</dbReference>
<dbReference type="InterPro" id="IPR029149">
    <property type="entry name" value="Creatin/AminoP/Spt16_N"/>
</dbReference>
<feature type="non-terminal residue" evidence="7">
    <location>
        <position position="1"/>
    </location>
</feature>
<dbReference type="GO" id="GO:0070006">
    <property type="term" value="F:metalloaminopeptidase activity"/>
    <property type="evidence" value="ECO:0007669"/>
    <property type="project" value="InterPro"/>
</dbReference>
<dbReference type="InterPro" id="IPR052433">
    <property type="entry name" value="X-Pro_dipept-like"/>
</dbReference>
<dbReference type="PANTHER" id="PTHR43226">
    <property type="entry name" value="XAA-PRO AMINOPEPTIDASE 3"/>
    <property type="match status" value="1"/>
</dbReference>
<sequence length="438" mass="49065">SLLQMVRLSVGWRSPWSASELMGRRNSLMEMVTDRTRDCDRSIVLMRGVDPIVQSGVNLPTKQKSSFRYLTGCSLASASFLLEARKGRIEKTTLFYDKRTKTEELWDGEEMSEADMREIYCIDKIEPRSSLLSHLERLSSPSTLLLCQSPSDFPEMAQWLGRCKMEKIDPFLDQMRLVKSAAEVAAMRRSAEIGSVAIVEAMRSGEKTERAFAARLELEYARNASSSAYPPVVAGGERACTVHYLDLAHPLREGDCVLVDAGADCDGYFSDISRVFPVNGRFSPPQRVLYDLLETIQLTLIEEAKTGDLVLNSLFSSMLHLIGATLKEAGIFTRDLTPRELDRVVGDISLHHIGHYLGMEVHDCPSIDRNIIMPPGCVFTIEPGIYIRHGNDLIKREFHGLGMRIKDDVLVEKGDTVSVLTQSCPKSIEEIEAIMNRN</sequence>
<dbReference type="GO" id="GO:0030145">
    <property type="term" value="F:manganese ion binding"/>
    <property type="evidence" value="ECO:0007669"/>
    <property type="project" value="InterPro"/>
</dbReference>
<dbReference type="Gene3D" id="3.40.350.10">
    <property type="entry name" value="Creatinase/prolidase N-terminal domain"/>
    <property type="match status" value="1"/>
</dbReference>
<dbReference type="InterPro" id="IPR036005">
    <property type="entry name" value="Creatinase/aminopeptidase-like"/>
</dbReference>
<protein>
    <recommendedName>
        <fullName evidence="6">Aminopeptidase P N-terminal domain-containing protein</fullName>
    </recommendedName>
</protein>
<keyword evidence="4" id="KW-0378">Hydrolase</keyword>
<dbReference type="SMART" id="SM01011">
    <property type="entry name" value="AMP_N"/>
    <property type="match status" value="1"/>
</dbReference>
<evidence type="ECO:0000259" key="6">
    <source>
        <dbReference type="SMART" id="SM01011"/>
    </source>
</evidence>
<comment type="similarity">
    <text evidence="2">Belongs to the peptidase M24B family.</text>
</comment>
<proteinExistence type="inferred from homology"/>
<dbReference type="EMBL" id="BTSX01000005">
    <property type="protein sequence ID" value="GMT01864.1"/>
    <property type="molecule type" value="Genomic_DNA"/>
</dbReference>
<keyword evidence="5" id="KW-0464">Manganese</keyword>
<feature type="domain" description="Aminopeptidase P N-terminal" evidence="6">
    <location>
        <begin position="16"/>
        <end position="154"/>
    </location>
</feature>
<name>A0AAV5U4U0_9BILA</name>
<evidence type="ECO:0000256" key="5">
    <source>
        <dbReference type="ARBA" id="ARBA00023211"/>
    </source>
</evidence>
<keyword evidence="8" id="KW-1185">Reference proteome</keyword>
<comment type="cofactor">
    <cofactor evidence="1">
        <name>Mn(2+)</name>
        <dbReference type="ChEBI" id="CHEBI:29035"/>
    </cofactor>
</comment>
<evidence type="ECO:0000256" key="2">
    <source>
        <dbReference type="ARBA" id="ARBA00008766"/>
    </source>
</evidence>
<dbReference type="PRINTS" id="PR00599">
    <property type="entry name" value="MAPEPTIDASE"/>
</dbReference>
<dbReference type="Pfam" id="PF05195">
    <property type="entry name" value="AMP_N"/>
    <property type="match status" value="1"/>
</dbReference>
<evidence type="ECO:0000256" key="4">
    <source>
        <dbReference type="ARBA" id="ARBA00022801"/>
    </source>
</evidence>
<dbReference type="SUPFAM" id="SSF53092">
    <property type="entry name" value="Creatinase/prolidase N-terminal domain"/>
    <property type="match status" value="1"/>
</dbReference>
<keyword evidence="3" id="KW-0479">Metal-binding</keyword>
<dbReference type="Gene3D" id="3.90.230.10">
    <property type="entry name" value="Creatinase/methionine aminopeptidase superfamily"/>
    <property type="match status" value="1"/>
</dbReference>
<organism evidence="7 8">
    <name type="scientific">Pristionchus entomophagus</name>
    <dbReference type="NCBI Taxonomy" id="358040"/>
    <lineage>
        <taxon>Eukaryota</taxon>
        <taxon>Metazoa</taxon>
        <taxon>Ecdysozoa</taxon>
        <taxon>Nematoda</taxon>
        <taxon>Chromadorea</taxon>
        <taxon>Rhabditida</taxon>
        <taxon>Rhabditina</taxon>
        <taxon>Diplogasteromorpha</taxon>
        <taxon>Diplogasteroidea</taxon>
        <taxon>Neodiplogasteridae</taxon>
        <taxon>Pristionchus</taxon>
    </lineage>
</organism>
<dbReference type="GO" id="GO:0005739">
    <property type="term" value="C:mitochondrion"/>
    <property type="evidence" value="ECO:0007669"/>
    <property type="project" value="TreeGrafter"/>
</dbReference>
<accession>A0AAV5U4U0</accession>
<dbReference type="Pfam" id="PF00557">
    <property type="entry name" value="Peptidase_M24"/>
    <property type="match status" value="1"/>
</dbReference>
<dbReference type="InterPro" id="IPR007865">
    <property type="entry name" value="Aminopep_P_N"/>
</dbReference>
<evidence type="ECO:0000256" key="1">
    <source>
        <dbReference type="ARBA" id="ARBA00001936"/>
    </source>
</evidence>
<reference evidence="7" key="1">
    <citation type="submission" date="2023-10" db="EMBL/GenBank/DDBJ databases">
        <title>Genome assembly of Pristionchus species.</title>
        <authorList>
            <person name="Yoshida K."/>
            <person name="Sommer R.J."/>
        </authorList>
    </citation>
    <scope>NUCLEOTIDE SEQUENCE</scope>
    <source>
        <strain evidence="7">RS0144</strain>
    </source>
</reference>
<dbReference type="PANTHER" id="PTHR43226:SF4">
    <property type="entry name" value="XAA-PRO AMINOPEPTIDASE 3"/>
    <property type="match status" value="1"/>
</dbReference>
<gene>
    <name evidence="7" type="ORF">PENTCL1PPCAC_24038</name>
</gene>
<evidence type="ECO:0000313" key="8">
    <source>
        <dbReference type="Proteomes" id="UP001432027"/>
    </source>
</evidence>